<organism evidence="1 3">
    <name type="scientific">Streptomyces griseoviridis</name>
    <dbReference type="NCBI Taxonomy" id="45398"/>
    <lineage>
        <taxon>Bacteria</taxon>
        <taxon>Bacillati</taxon>
        <taxon>Actinomycetota</taxon>
        <taxon>Actinomycetes</taxon>
        <taxon>Kitasatosporales</taxon>
        <taxon>Streptomycetaceae</taxon>
        <taxon>Streptomyces</taxon>
    </lineage>
</organism>
<dbReference type="Proteomes" id="UP000271291">
    <property type="component" value="Chromosome"/>
</dbReference>
<dbReference type="EMBL" id="CP029078">
    <property type="protein sequence ID" value="QCN85888.1"/>
    <property type="molecule type" value="Genomic_DNA"/>
</dbReference>
<proteinExistence type="predicted"/>
<dbReference type="AlphaFoldDB" id="A0A3S9ZHP6"/>
<keyword evidence="4" id="KW-1185">Reference proteome</keyword>
<dbReference type="EMBL" id="CP034687">
    <property type="protein sequence ID" value="AZS87261.1"/>
    <property type="molecule type" value="Genomic_DNA"/>
</dbReference>
<dbReference type="KEGG" id="sgd:ELQ87_25795"/>
<accession>A0A3S9ZHP6</accession>
<gene>
    <name evidence="2" type="ORF">DDJ31_13470</name>
    <name evidence="1" type="ORF">ELQ87_25795</name>
</gene>
<reference evidence="1 3" key="2">
    <citation type="submission" date="2018-12" db="EMBL/GenBank/DDBJ databases">
        <title>Streptomyces griseoviridis F1-27 complete genome.</title>
        <authorList>
            <person name="Mariita R.M."/>
            <person name="Sello J.K."/>
        </authorList>
    </citation>
    <scope>NUCLEOTIDE SEQUENCE [LARGE SCALE GENOMIC DNA]</scope>
    <source>
        <strain evidence="1 3">F1-27</strain>
    </source>
</reference>
<dbReference type="RefSeq" id="WP_127180061.1">
    <property type="nucleotide sequence ID" value="NZ_CP029078.1"/>
</dbReference>
<name>A0A3S9ZHP6_STRGD</name>
<reference evidence="2 4" key="1">
    <citation type="submission" date="2018-04" db="EMBL/GenBank/DDBJ databases">
        <title>Complete genome sequences of Streptomyces griseoviridis K61 and characterization of antagonistic properties of biological control agents.</title>
        <authorList>
            <person name="Mariita R.M."/>
            <person name="Sello J.K."/>
        </authorList>
    </citation>
    <scope>NUCLEOTIDE SEQUENCE [LARGE SCALE GENOMIC DNA]</scope>
    <source>
        <strain evidence="2 4">K61</strain>
    </source>
</reference>
<evidence type="ECO:0000313" key="2">
    <source>
        <dbReference type="EMBL" id="QCN85888.1"/>
    </source>
</evidence>
<protein>
    <submittedName>
        <fullName evidence="1">Uncharacterized protein</fullName>
    </submittedName>
</protein>
<sequence length="331" mass="36800">MLESPSVVLQTTKNVACKTTQRRPAAETHRIDAWNHLKSPGVIDPDAWLGELSKIPRLLEHSGTLAEVSEKYDRILDLIEFGVLEDLGETDLLAALLVQRALRDKLQIDEPRLIAAARRKNITWSRLAPALEVGSRQSAERRYLQLRHDMDGIIGHSLTQGDRVEAARTQRNRRAEQHWALQHDAEITVVGQRLAALTDLQQRADSCPKVARANQVAIIHARRDGASDPAPLRTPWPEKLIETVAAQKAHQEAEAAARELAANPCQAPPVPAPAPLTPVRYARLIHQMFSLVGYAIDSDNVSLSDHQDLVDAIRELYERAGPNAPRAPQDY</sequence>
<evidence type="ECO:0000313" key="1">
    <source>
        <dbReference type="EMBL" id="AZS87261.1"/>
    </source>
</evidence>
<dbReference type="Proteomes" id="UP000501753">
    <property type="component" value="Chromosome"/>
</dbReference>
<evidence type="ECO:0000313" key="3">
    <source>
        <dbReference type="Proteomes" id="UP000271291"/>
    </source>
</evidence>
<evidence type="ECO:0000313" key="4">
    <source>
        <dbReference type="Proteomes" id="UP000501753"/>
    </source>
</evidence>
<dbReference type="OrthoDB" id="4102529at2"/>